<keyword evidence="2" id="KW-1185">Reference proteome</keyword>
<name>A0AAW0TDW6_SCYPA</name>
<comment type="caution">
    <text evidence="1">The sequence shown here is derived from an EMBL/GenBank/DDBJ whole genome shotgun (WGS) entry which is preliminary data.</text>
</comment>
<accession>A0AAW0TDW6</accession>
<organism evidence="1 2">
    <name type="scientific">Scylla paramamosain</name>
    <name type="common">Mud crab</name>
    <dbReference type="NCBI Taxonomy" id="85552"/>
    <lineage>
        <taxon>Eukaryota</taxon>
        <taxon>Metazoa</taxon>
        <taxon>Ecdysozoa</taxon>
        <taxon>Arthropoda</taxon>
        <taxon>Crustacea</taxon>
        <taxon>Multicrustacea</taxon>
        <taxon>Malacostraca</taxon>
        <taxon>Eumalacostraca</taxon>
        <taxon>Eucarida</taxon>
        <taxon>Decapoda</taxon>
        <taxon>Pleocyemata</taxon>
        <taxon>Brachyura</taxon>
        <taxon>Eubrachyura</taxon>
        <taxon>Portunoidea</taxon>
        <taxon>Portunidae</taxon>
        <taxon>Portuninae</taxon>
        <taxon>Scylla</taxon>
    </lineage>
</organism>
<dbReference type="Proteomes" id="UP001487740">
    <property type="component" value="Unassembled WGS sequence"/>
</dbReference>
<evidence type="ECO:0000313" key="2">
    <source>
        <dbReference type="Proteomes" id="UP001487740"/>
    </source>
</evidence>
<evidence type="ECO:0000313" key="1">
    <source>
        <dbReference type="EMBL" id="KAK8385769.1"/>
    </source>
</evidence>
<reference evidence="1 2" key="1">
    <citation type="submission" date="2023-03" db="EMBL/GenBank/DDBJ databases">
        <title>High-quality genome of Scylla paramamosain provides insights in environmental adaptation.</title>
        <authorList>
            <person name="Zhang L."/>
        </authorList>
    </citation>
    <scope>NUCLEOTIDE SEQUENCE [LARGE SCALE GENOMIC DNA]</scope>
    <source>
        <strain evidence="1">LZ_2023a</strain>
        <tissue evidence="1">Muscle</tissue>
    </source>
</reference>
<protein>
    <submittedName>
        <fullName evidence="1">Uncharacterized protein</fullName>
    </submittedName>
</protein>
<sequence length="178" mass="19706">MAVQTPPQPLFTTPFIPAAPVQQHMPWGMAQSSSALVPNMPTTQVSAVTTPEAPQASTCPATPPFELEEENLERLKKWFLEQFGRTVFSTERNALSRYPVLTCAPEDSDEADDEAICAAMTAAAAEATVDEVGRVVDMQQVEEDARRDKEYQLLRECVANNGWAEQKEGEHEALWPSR</sequence>
<proteinExistence type="predicted"/>
<dbReference type="AlphaFoldDB" id="A0AAW0TDW6"/>
<dbReference type="EMBL" id="JARAKH010000032">
    <property type="protein sequence ID" value="KAK8385769.1"/>
    <property type="molecule type" value="Genomic_DNA"/>
</dbReference>
<gene>
    <name evidence="1" type="ORF">O3P69_016499</name>
</gene>